<organism evidence="2 3">
    <name type="scientific">Thalassiosira oceanica</name>
    <name type="common">Marine diatom</name>
    <dbReference type="NCBI Taxonomy" id="159749"/>
    <lineage>
        <taxon>Eukaryota</taxon>
        <taxon>Sar</taxon>
        <taxon>Stramenopiles</taxon>
        <taxon>Ochrophyta</taxon>
        <taxon>Bacillariophyta</taxon>
        <taxon>Coscinodiscophyceae</taxon>
        <taxon>Thalassiosirophycidae</taxon>
        <taxon>Thalassiosirales</taxon>
        <taxon>Thalassiosiraceae</taxon>
        <taxon>Thalassiosira</taxon>
    </lineage>
</organism>
<protein>
    <submittedName>
        <fullName evidence="2">Uncharacterized protein</fullName>
    </submittedName>
</protein>
<evidence type="ECO:0000313" key="2">
    <source>
        <dbReference type="EMBL" id="EJK55058.1"/>
    </source>
</evidence>
<feature type="compositionally biased region" description="Acidic residues" evidence="1">
    <location>
        <begin position="19"/>
        <end position="52"/>
    </location>
</feature>
<proteinExistence type="predicted"/>
<gene>
    <name evidence="2" type="ORF">THAOC_25251</name>
</gene>
<name>K0RMT3_THAOC</name>
<comment type="caution">
    <text evidence="2">The sequence shown here is derived from an EMBL/GenBank/DDBJ whole genome shotgun (WGS) entry which is preliminary data.</text>
</comment>
<evidence type="ECO:0000256" key="1">
    <source>
        <dbReference type="SAM" id="MobiDB-lite"/>
    </source>
</evidence>
<accession>K0RMT3</accession>
<dbReference type="Proteomes" id="UP000266841">
    <property type="component" value="Unassembled WGS sequence"/>
</dbReference>
<feature type="non-terminal residue" evidence="2">
    <location>
        <position position="152"/>
    </location>
</feature>
<feature type="region of interest" description="Disordered" evidence="1">
    <location>
        <begin position="1"/>
        <end position="54"/>
    </location>
</feature>
<evidence type="ECO:0000313" key="3">
    <source>
        <dbReference type="Proteomes" id="UP000266841"/>
    </source>
</evidence>
<keyword evidence="3" id="KW-1185">Reference proteome</keyword>
<reference evidence="2 3" key="1">
    <citation type="journal article" date="2012" name="Genome Biol.">
        <title>Genome and low-iron response of an oceanic diatom adapted to chronic iron limitation.</title>
        <authorList>
            <person name="Lommer M."/>
            <person name="Specht M."/>
            <person name="Roy A.S."/>
            <person name="Kraemer L."/>
            <person name="Andreson R."/>
            <person name="Gutowska M.A."/>
            <person name="Wolf J."/>
            <person name="Bergner S.V."/>
            <person name="Schilhabel M.B."/>
            <person name="Klostermeier U.C."/>
            <person name="Beiko R.G."/>
            <person name="Rosenstiel P."/>
            <person name="Hippler M."/>
            <person name="Laroche J."/>
        </authorList>
    </citation>
    <scope>NUCLEOTIDE SEQUENCE [LARGE SCALE GENOMIC DNA]</scope>
    <source>
        <strain evidence="2 3">CCMP1005</strain>
    </source>
</reference>
<dbReference type="AlphaFoldDB" id="K0RMT3"/>
<sequence length="152" mass="17553">MPRKKTLRYAEEDQTLAPIDEDKEEAEEEEEEEDDDDFIVDDDDDNKDGEEEGVIKMTTRFMTKRRSQDQAIYASPRDQNDQNDLTRLSRFTICFVHLSSCLAHFVPIVSPGFFNEYLPTYATRALLHAEQAGNKKIFQHALLAGLRHMLGL</sequence>
<dbReference type="EMBL" id="AGNL01034811">
    <property type="protein sequence ID" value="EJK55058.1"/>
    <property type="molecule type" value="Genomic_DNA"/>
</dbReference>